<dbReference type="Proteomes" id="UP000008043">
    <property type="component" value="Chromosome"/>
</dbReference>
<dbReference type="PRINTS" id="PR00725">
    <property type="entry name" value="DADACBPTASE1"/>
</dbReference>
<dbReference type="EMBL" id="HE971709">
    <property type="protein sequence ID" value="CCK28768.1"/>
    <property type="molecule type" value="Genomic_DNA"/>
</dbReference>
<name>K4R5Z3_STRDJ</name>
<comment type="similarity">
    <text evidence="1 9">Belongs to the peptidase S11 family.</text>
</comment>
<evidence type="ECO:0000256" key="8">
    <source>
        <dbReference type="PIRSR" id="PIRSR618044-2"/>
    </source>
</evidence>
<feature type="domain" description="Peptidase S11 D-alanyl-D-alanine carboxypeptidase A N-terminal" evidence="11">
    <location>
        <begin position="80"/>
        <end position="321"/>
    </location>
</feature>
<dbReference type="GO" id="GO:0071555">
    <property type="term" value="P:cell wall organization"/>
    <property type="evidence" value="ECO:0007669"/>
    <property type="project" value="UniProtKB-KW"/>
</dbReference>
<evidence type="ECO:0000256" key="7">
    <source>
        <dbReference type="PIRSR" id="PIRSR618044-1"/>
    </source>
</evidence>
<dbReference type="Gene3D" id="3.40.710.10">
    <property type="entry name" value="DD-peptidase/beta-lactamase superfamily"/>
    <property type="match status" value="1"/>
</dbReference>
<evidence type="ECO:0000256" key="5">
    <source>
        <dbReference type="ARBA" id="ARBA00022984"/>
    </source>
</evidence>
<keyword evidence="10" id="KW-0812">Transmembrane</keyword>
<dbReference type="KEGG" id="sdv:BN159_4389"/>
<dbReference type="Pfam" id="PF00768">
    <property type="entry name" value="Peptidase_S11"/>
    <property type="match status" value="1"/>
</dbReference>
<dbReference type="PANTHER" id="PTHR21581:SF33">
    <property type="entry name" value="D-ALANYL-D-ALANINE CARBOXYPEPTIDASE DACB"/>
    <property type="match status" value="1"/>
</dbReference>
<proteinExistence type="inferred from homology"/>
<dbReference type="MEROPS" id="S11.004"/>
<evidence type="ECO:0000259" key="11">
    <source>
        <dbReference type="Pfam" id="PF00768"/>
    </source>
</evidence>
<keyword evidence="10" id="KW-1133">Transmembrane helix</keyword>
<feature type="binding site" evidence="8">
    <location>
        <position position="293"/>
    </location>
    <ligand>
        <name>substrate</name>
    </ligand>
</feature>
<evidence type="ECO:0000256" key="6">
    <source>
        <dbReference type="ARBA" id="ARBA00023316"/>
    </source>
</evidence>
<keyword evidence="12" id="KW-0121">Carboxypeptidase</keyword>
<evidence type="ECO:0000313" key="12">
    <source>
        <dbReference type="EMBL" id="CCK28768.1"/>
    </source>
</evidence>
<keyword evidence="10" id="KW-0472">Membrane</keyword>
<dbReference type="GO" id="GO:0008360">
    <property type="term" value="P:regulation of cell shape"/>
    <property type="evidence" value="ECO:0007669"/>
    <property type="project" value="UniProtKB-KW"/>
</dbReference>
<reference evidence="12 13" key="1">
    <citation type="journal article" date="2012" name="J. Bacteriol.">
        <title>Genome sequence of the bacterium Streptomyces davawensis JCM 4913 and heterologous production of the unique antibiotic roseoflavin.</title>
        <authorList>
            <person name="Jankowitsch F."/>
            <person name="Schwarz J."/>
            <person name="Ruckert C."/>
            <person name="Gust B."/>
            <person name="Szczepanowski R."/>
            <person name="Blom J."/>
            <person name="Pelzer S."/>
            <person name="Kalinowski J."/>
            <person name="Mack M."/>
        </authorList>
    </citation>
    <scope>NUCLEOTIDE SEQUENCE [LARGE SCALE GENOMIC DNA]</scope>
    <source>
        <strain evidence="13">DSM 101723 / JCM 4913 / KCC S-0913 / 768</strain>
    </source>
</reference>
<dbReference type="InterPro" id="IPR001967">
    <property type="entry name" value="Peptidase_S11_N"/>
</dbReference>
<evidence type="ECO:0000256" key="2">
    <source>
        <dbReference type="ARBA" id="ARBA00022729"/>
    </source>
</evidence>
<evidence type="ECO:0000256" key="4">
    <source>
        <dbReference type="ARBA" id="ARBA00022960"/>
    </source>
</evidence>
<evidence type="ECO:0000256" key="9">
    <source>
        <dbReference type="RuleBase" id="RU004016"/>
    </source>
</evidence>
<keyword evidence="2" id="KW-0732">Signal</keyword>
<dbReference type="AlphaFoldDB" id="K4R5Z3"/>
<keyword evidence="13" id="KW-1185">Reference proteome</keyword>
<keyword evidence="6" id="KW-0961">Cell wall biogenesis/degradation</keyword>
<dbReference type="InterPro" id="IPR012338">
    <property type="entry name" value="Beta-lactam/transpept-like"/>
</dbReference>
<keyword evidence="5" id="KW-0573">Peptidoglycan synthesis</keyword>
<keyword evidence="12" id="KW-0645">Protease</keyword>
<feature type="active site" evidence="7">
    <location>
        <position position="177"/>
    </location>
</feature>
<gene>
    <name evidence="12" type="ORF">BN159_4389</name>
</gene>
<feature type="active site" description="Proton acceptor" evidence="7">
    <location>
        <position position="119"/>
    </location>
</feature>
<evidence type="ECO:0000256" key="10">
    <source>
        <dbReference type="SAM" id="Phobius"/>
    </source>
</evidence>
<dbReference type="SUPFAM" id="SSF56601">
    <property type="entry name" value="beta-lactamase/transpeptidase-like"/>
    <property type="match status" value="1"/>
</dbReference>
<evidence type="ECO:0000313" key="13">
    <source>
        <dbReference type="Proteomes" id="UP000008043"/>
    </source>
</evidence>
<protein>
    <submittedName>
        <fullName evidence="12">D-alanyl-D-alanine carboxypeptidase</fullName>
        <ecNumber evidence="12">3.4.16.4</ecNumber>
    </submittedName>
</protein>
<evidence type="ECO:0000256" key="3">
    <source>
        <dbReference type="ARBA" id="ARBA00022801"/>
    </source>
</evidence>
<keyword evidence="4" id="KW-0133">Cell shape</keyword>
<dbReference type="PANTHER" id="PTHR21581">
    <property type="entry name" value="D-ALANYL-D-ALANINE CARBOXYPEPTIDASE"/>
    <property type="match status" value="1"/>
</dbReference>
<dbReference type="HOGENOM" id="CLU_027070_7_0_11"/>
<dbReference type="EC" id="3.4.16.4" evidence="12"/>
<dbReference type="InterPro" id="IPR018044">
    <property type="entry name" value="Peptidase_S11"/>
</dbReference>
<dbReference type="PATRIC" id="fig|1214101.3.peg.4442"/>
<feature type="active site" description="Acyl-ester intermediate" evidence="7">
    <location>
        <position position="116"/>
    </location>
</feature>
<organism evidence="12 13">
    <name type="scientific">Streptomyces davaonensis (strain DSM 101723 / JCM 4913 / KCC S-0913 / 768)</name>
    <dbReference type="NCBI Taxonomy" id="1214101"/>
    <lineage>
        <taxon>Bacteria</taxon>
        <taxon>Bacillati</taxon>
        <taxon>Actinomycetota</taxon>
        <taxon>Actinomycetes</taxon>
        <taxon>Kitasatosporales</taxon>
        <taxon>Streptomycetaceae</taxon>
        <taxon>Streptomyces</taxon>
    </lineage>
</organism>
<dbReference type="GO" id="GO:0009252">
    <property type="term" value="P:peptidoglycan biosynthetic process"/>
    <property type="evidence" value="ECO:0007669"/>
    <property type="project" value="UniProtKB-KW"/>
</dbReference>
<evidence type="ECO:0000256" key="1">
    <source>
        <dbReference type="ARBA" id="ARBA00007164"/>
    </source>
</evidence>
<sequence length="344" mass="36321">MRTSIRPSKRTTFCATYVSHTCGPSSTPFNSAAFQGHSTAYGVFVLKTTHRGFRVRRAAAVVVTTGAMFATGALTAAPAQAVTAPTVTAKGAYLMNGATGKTLFYKSPNTKRLTASTTKIMTAKVVLTQSNLNLDAKVTIKKAYSDYIVSKGASSARLIVGDKVTVRQLLYGMMLPSGCDAAMALADKFGTGSTVAARTKNFIAKMNNKAKQLGMTNTHFDSFDGISNGSNYSTPKDLTLLARSAMKSSTFKSVVKTKSYTAKTITSSGSIRTMAAWKNTNTLLGWNGTLGVKTGSGTSSKYCLVFAATKNGESVMGTVLTSSSAANRTTDVQKLINYGYAKIS</sequence>
<dbReference type="GO" id="GO:0006508">
    <property type="term" value="P:proteolysis"/>
    <property type="evidence" value="ECO:0007669"/>
    <property type="project" value="InterPro"/>
</dbReference>
<dbReference type="GO" id="GO:0009002">
    <property type="term" value="F:serine-type D-Ala-D-Ala carboxypeptidase activity"/>
    <property type="evidence" value="ECO:0007669"/>
    <property type="project" value="UniProtKB-EC"/>
</dbReference>
<keyword evidence="3 12" id="KW-0378">Hydrolase</keyword>
<dbReference type="eggNOG" id="COG1686">
    <property type="taxonomic scope" value="Bacteria"/>
</dbReference>
<feature type="transmembrane region" description="Helical" evidence="10">
    <location>
        <begin position="58"/>
        <end position="77"/>
    </location>
</feature>
<accession>K4R5Z3</accession>
<dbReference type="STRING" id="1214101.BN159_4389"/>